<evidence type="ECO:0000259" key="1">
    <source>
        <dbReference type="PROSITE" id="PS51722"/>
    </source>
</evidence>
<dbReference type="FunFam" id="3.40.50.300:FF:002712">
    <property type="entry name" value="GD25199"/>
    <property type="match status" value="1"/>
</dbReference>
<proteinExistence type="predicted"/>
<dbReference type="GO" id="GO:0003924">
    <property type="term" value="F:GTPase activity"/>
    <property type="evidence" value="ECO:0007669"/>
    <property type="project" value="InterPro"/>
</dbReference>
<dbReference type="NCBIfam" id="TIGR00231">
    <property type="entry name" value="small_GTP"/>
    <property type="match status" value="1"/>
</dbReference>
<name>A0A8S1MQL2_PARPR</name>
<dbReference type="GO" id="GO:0001514">
    <property type="term" value="P:selenocysteine incorporation"/>
    <property type="evidence" value="ECO:0007669"/>
    <property type="project" value="TreeGrafter"/>
</dbReference>
<dbReference type="CDD" id="cd04094">
    <property type="entry name" value="eSelB_III"/>
    <property type="match status" value="1"/>
</dbReference>
<comment type="caution">
    <text evidence="2">The sequence shown here is derived from an EMBL/GenBank/DDBJ whole genome shotgun (WGS) entry which is preliminary data.</text>
</comment>
<dbReference type="AlphaFoldDB" id="A0A8S1MQL2"/>
<protein>
    <recommendedName>
        <fullName evidence="1">Tr-type G domain-containing protein</fullName>
    </recommendedName>
</protein>
<keyword evidence="3" id="KW-1185">Reference proteome</keyword>
<dbReference type="GO" id="GO:0003746">
    <property type="term" value="F:translation elongation factor activity"/>
    <property type="evidence" value="ECO:0007669"/>
    <property type="project" value="TreeGrafter"/>
</dbReference>
<evidence type="ECO:0000313" key="2">
    <source>
        <dbReference type="EMBL" id="CAD8079433.1"/>
    </source>
</evidence>
<dbReference type="CDD" id="cd03696">
    <property type="entry name" value="SelB_II"/>
    <property type="match status" value="1"/>
</dbReference>
<accession>A0A8S1MQL2</accession>
<dbReference type="PANTHER" id="PTHR43721">
    <property type="entry name" value="ELONGATION FACTOR TU-RELATED"/>
    <property type="match status" value="1"/>
</dbReference>
<dbReference type="InterPro" id="IPR050055">
    <property type="entry name" value="EF-Tu_GTPase"/>
</dbReference>
<dbReference type="PROSITE" id="PS51722">
    <property type="entry name" value="G_TR_2"/>
    <property type="match status" value="1"/>
</dbReference>
<dbReference type="InterPro" id="IPR005225">
    <property type="entry name" value="Small_GTP-bd"/>
</dbReference>
<dbReference type="EMBL" id="CAJJDM010000063">
    <property type="protein sequence ID" value="CAD8079433.1"/>
    <property type="molecule type" value="Genomic_DNA"/>
</dbReference>
<dbReference type="PANTHER" id="PTHR43721:SF11">
    <property type="entry name" value="SELENOCYSTEINE-SPECIFIC ELONGATION FACTOR"/>
    <property type="match status" value="1"/>
</dbReference>
<gene>
    <name evidence="2" type="ORF">PPRIM_AZ9-3.1.T0620022</name>
</gene>
<dbReference type="GO" id="GO:0005525">
    <property type="term" value="F:GTP binding"/>
    <property type="evidence" value="ECO:0007669"/>
    <property type="project" value="InterPro"/>
</dbReference>
<dbReference type="InterPro" id="IPR004161">
    <property type="entry name" value="EFTu-like_2"/>
</dbReference>
<dbReference type="InterPro" id="IPR049393">
    <property type="entry name" value="eEFSec_III"/>
</dbReference>
<dbReference type="Proteomes" id="UP000688137">
    <property type="component" value="Unassembled WGS sequence"/>
</dbReference>
<dbReference type="InterPro" id="IPR000795">
    <property type="entry name" value="T_Tr_GTP-bd_dom"/>
</dbReference>
<sequence>MEQSLFISQQEIEQVNKQNTININVGVLGHIDSGKTSLVKTLSKITSTASLDKNPQSQERGITLDLGFSAFYTRNPNEEGKYFQFTLVDCPGHASLIKTIIGGAQIIDMMFLVIDVTKGIQTQTAECLVIGEILADKLIVVLNKIDLATDEVINKQKKIIANVLSKTKFGNQVPLVPVSAIQALGIEDLLKILLQNITIPNRQAQLNKGLLFMIDHCFQIKGQGTVTTGTIIQGSMKPNDEVFFPMLNMNKKIKSLQMFKKPVQMGEPGDRIAALFTNLDAKEIERGIVCQPGIVSLLENIVIDFKKISYYKGQLKSQNKFHITSGHLTVMGQLKLIIRPKNLQLEINSEGEYLEDYEDFGKLQEKYNLYGVLQLEKPLIASMNSLVIGSKLDTDLEANICRIAFYGNILHSFTGQQIFQQNYLRIFRKKSKNGKVEKVIDNYTLLIKDLFKKETNIANYIGKLIVIKQGNIQGKIESAFGKSGKVKVFVESGTNQDMINSDVVMIYKKYLFHK</sequence>
<dbReference type="InterPro" id="IPR049394">
    <property type="entry name" value="eEFSec_C"/>
</dbReference>
<feature type="domain" description="Tr-type G" evidence="1">
    <location>
        <begin position="20"/>
        <end position="201"/>
    </location>
</feature>
<dbReference type="Pfam" id="PF03144">
    <property type="entry name" value="GTP_EFTU_D2"/>
    <property type="match status" value="1"/>
</dbReference>
<dbReference type="FunFam" id="2.40.30.10:FF:000247">
    <property type="entry name" value="Uncharacterized protein"/>
    <property type="match status" value="1"/>
</dbReference>
<dbReference type="OMA" id="GLVERXG"/>
<dbReference type="Pfam" id="PF21131">
    <property type="entry name" value="eEFSec_4th"/>
    <property type="match status" value="1"/>
</dbReference>
<reference evidence="2" key="1">
    <citation type="submission" date="2021-01" db="EMBL/GenBank/DDBJ databases">
        <authorList>
            <consortium name="Genoscope - CEA"/>
            <person name="William W."/>
        </authorList>
    </citation>
    <scope>NUCLEOTIDE SEQUENCE</scope>
</reference>
<organism evidence="2 3">
    <name type="scientific">Paramecium primaurelia</name>
    <dbReference type="NCBI Taxonomy" id="5886"/>
    <lineage>
        <taxon>Eukaryota</taxon>
        <taxon>Sar</taxon>
        <taxon>Alveolata</taxon>
        <taxon>Ciliophora</taxon>
        <taxon>Intramacronucleata</taxon>
        <taxon>Oligohymenophorea</taxon>
        <taxon>Peniculida</taxon>
        <taxon>Parameciidae</taxon>
        <taxon>Paramecium</taxon>
    </lineage>
</organism>
<dbReference type="Pfam" id="PF00009">
    <property type="entry name" value="GTP_EFTU"/>
    <property type="match status" value="1"/>
</dbReference>
<dbReference type="FunFam" id="2.40.30.10:FF:000052">
    <property type="entry name" value="Selenocysteine-specific elongation factor EF-Sec"/>
    <property type="match status" value="1"/>
</dbReference>
<dbReference type="Pfam" id="PF21208">
    <property type="entry name" value="euk_SelB_III"/>
    <property type="match status" value="1"/>
</dbReference>
<evidence type="ECO:0000313" key="3">
    <source>
        <dbReference type="Proteomes" id="UP000688137"/>
    </source>
</evidence>